<dbReference type="AlphaFoldDB" id="A0A841PXI1"/>
<accession>A0A841PXI1</accession>
<name>A0A841PXI1_9BACL</name>
<comment type="caution">
    <text evidence="1">The sequence shown here is derived from an EMBL/GenBank/DDBJ whole genome shotgun (WGS) entry which is preliminary data.</text>
</comment>
<sequence>MSKKGKLTKPIAAFTANMDEAVRSGREVLEQLEPSIVTICHGKDVTLGQHH</sequence>
<gene>
    <name evidence="1" type="ORF">HNR44_003418</name>
</gene>
<evidence type="ECO:0000313" key="1">
    <source>
        <dbReference type="EMBL" id="MBB6451411.1"/>
    </source>
</evidence>
<dbReference type="Proteomes" id="UP000568839">
    <property type="component" value="Unassembled WGS sequence"/>
</dbReference>
<organism evidence="1 2">
    <name type="scientific">Geomicrobium halophilum</name>
    <dbReference type="NCBI Taxonomy" id="549000"/>
    <lineage>
        <taxon>Bacteria</taxon>
        <taxon>Bacillati</taxon>
        <taxon>Bacillota</taxon>
        <taxon>Bacilli</taxon>
        <taxon>Bacillales</taxon>
        <taxon>Geomicrobium</taxon>
    </lineage>
</organism>
<dbReference type="RefSeq" id="WP_184405523.1">
    <property type="nucleotide sequence ID" value="NZ_JACHHJ010000006.1"/>
</dbReference>
<proteinExistence type="predicted"/>
<keyword evidence="2" id="KW-1185">Reference proteome</keyword>
<dbReference type="EMBL" id="JACHHJ010000006">
    <property type="protein sequence ID" value="MBB6451411.1"/>
    <property type="molecule type" value="Genomic_DNA"/>
</dbReference>
<protein>
    <submittedName>
        <fullName evidence="1">Uncharacterized protein</fullName>
    </submittedName>
</protein>
<reference evidence="1 2" key="1">
    <citation type="submission" date="2020-08" db="EMBL/GenBank/DDBJ databases">
        <title>Genomic Encyclopedia of Type Strains, Phase IV (KMG-IV): sequencing the most valuable type-strain genomes for metagenomic binning, comparative biology and taxonomic classification.</title>
        <authorList>
            <person name="Goeker M."/>
        </authorList>
    </citation>
    <scope>NUCLEOTIDE SEQUENCE [LARGE SCALE GENOMIC DNA]</scope>
    <source>
        <strain evidence="1 2">DSM 21769</strain>
    </source>
</reference>
<evidence type="ECO:0000313" key="2">
    <source>
        <dbReference type="Proteomes" id="UP000568839"/>
    </source>
</evidence>